<dbReference type="InterPro" id="IPR016624">
    <property type="entry name" value="UCP014753"/>
</dbReference>
<dbReference type="SUPFAM" id="SSF48230">
    <property type="entry name" value="Chondroitin AC/alginate lyase"/>
    <property type="match status" value="1"/>
</dbReference>
<dbReference type="RefSeq" id="WP_188230691.1">
    <property type="nucleotide sequence ID" value="NZ_JACVXB010000005.1"/>
</dbReference>
<dbReference type="InterPro" id="IPR049349">
    <property type="entry name" value="DUF2264_N"/>
</dbReference>
<dbReference type="Pfam" id="PF10022">
    <property type="entry name" value="DUF2264"/>
    <property type="match status" value="1"/>
</dbReference>
<protein>
    <submittedName>
        <fullName evidence="3">DUF2264 domain-containing protein</fullName>
    </submittedName>
</protein>
<sequence>MKKTISALILFLLTINIITAQSDRELWVNELTKLSDPVLTALAKDKLKKTMPTEQSSFDYGDRSNFAGLEAFGRLLAGIAPWLELGPGDTKEGKLRQKYIELTHEAIYNAVNPESDDYLNFNKGAQPLVDAAFLAQGFLRAPTQLWEPLPDETKQMVVNAFKKSRTIKNVPYNNWLLFAATVEAFLAKFTDDADYLRIEYALNKHMEWYVGDGLYSDGKYYHWDYYNSFVIHPMLIDVFRVLKETNHPYKKLNDDVIKRAQRYAEILERQISPEGTFPIIGRSSVYRFGSFQLLSQIALLEQLPSDISEGQVRAALTSVLKRILQADGTYDKKGWLKLGVVGHQPKMAEPYINTGSLYLTSLGFLALGLPEDHTFWTSKPEPWTSVKIWGSNPDVVRDHYKN</sequence>
<feature type="domain" description="DUF2264" evidence="2">
    <location>
        <begin position="23"/>
        <end position="383"/>
    </location>
</feature>
<evidence type="ECO:0000259" key="2">
    <source>
        <dbReference type="Pfam" id="PF10022"/>
    </source>
</evidence>
<dbReference type="InterPro" id="IPR008929">
    <property type="entry name" value="Chondroitin_lyas"/>
</dbReference>
<dbReference type="Proteomes" id="UP000600588">
    <property type="component" value="Unassembled WGS sequence"/>
</dbReference>
<proteinExistence type="predicted"/>
<keyword evidence="4" id="KW-1185">Reference proteome</keyword>
<dbReference type="PANTHER" id="PTHR35339">
    <property type="entry name" value="LINALOOL DEHYDRATASE_ISOMERASE DOMAIN-CONTAINING PROTEIN"/>
    <property type="match status" value="1"/>
</dbReference>
<evidence type="ECO:0000256" key="1">
    <source>
        <dbReference type="SAM" id="SignalP"/>
    </source>
</evidence>
<dbReference type="EMBL" id="JACVXB010000005">
    <property type="protein sequence ID" value="MBD0832906.1"/>
    <property type="molecule type" value="Genomic_DNA"/>
</dbReference>
<feature type="signal peptide" evidence="1">
    <location>
        <begin position="1"/>
        <end position="20"/>
    </location>
</feature>
<feature type="chain" id="PRO_5035290732" evidence="1">
    <location>
        <begin position="21"/>
        <end position="402"/>
    </location>
</feature>
<name>A0A8J6UHH3_9FLAO</name>
<dbReference type="PANTHER" id="PTHR35339:SF3">
    <property type="entry name" value="DUF2264 DOMAIN-CONTAINING PROTEIN"/>
    <property type="match status" value="1"/>
</dbReference>
<accession>A0A8J6UHH3</accession>
<dbReference type="AlphaFoldDB" id="A0A8J6UHH3"/>
<comment type="caution">
    <text evidence="3">The sequence shown here is derived from an EMBL/GenBank/DDBJ whole genome shotgun (WGS) entry which is preliminary data.</text>
</comment>
<reference evidence="3 4" key="1">
    <citation type="submission" date="2020-09" db="EMBL/GenBank/DDBJ databases">
        <title>TT11 complete genome.</title>
        <authorList>
            <person name="Wu Z."/>
        </authorList>
    </citation>
    <scope>NUCLEOTIDE SEQUENCE [LARGE SCALE GENOMIC DNA]</scope>
    <source>
        <strain evidence="3 4">TT11</strain>
    </source>
</reference>
<dbReference type="PIRSF" id="PIRSF014753">
    <property type="entry name" value="UCP014753"/>
    <property type="match status" value="1"/>
</dbReference>
<gene>
    <name evidence="3" type="ORF">ICJ83_12245</name>
</gene>
<evidence type="ECO:0000313" key="4">
    <source>
        <dbReference type="Proteomes" id="UP000600588"/>
    </source>
</evidence>
<keyword evidence="1" id="KW-0732">Signal</keyword>
<evidence type="ECO:0000313" key="3">
    <source>
        <dbReference type="EMBL" id="MBD0832906.1"/>
    </source>
</evidence>
<organism evidence="3 4">
    <name type="scientific">Aestuariibaculum sediminum</name>
    <dbReference type="NCBI Taxonomy" id="2770637"/>
    <lineage>
        <taxon>Bacteria</taxon>
        <taxon>Pseudomonadati</taxon>
        <taxon>Bacteroidota</taxon>
        <taxon>Flavobacteriia</taxon>
        <taxon>Flavobacteriales</taxon>
        <taxon>Flavobacteriaceae</taxon>
    </lineage>
</organism>